<dbReference type="EMBL" id="JACEFO010001866">
    <property type="protein sequence ID" value="KAF8697910.1"/>
    <property type="molecule type" value="Genomic_DNA"/>
</dbReference>
<dbReference type="SUPFAM" id="SSF51197">
    <property type="entry name" value="Clavaminate synthase-like"/>
    <property type="match status" value="2"/>
</dbReference>
<keyword evidence="3 5" id="KW-0560">Oxidoreductase</keyword>
<dbReference type="InterPro" id="IPR026992">
    <property type="entry name" value="DIOX_N"/>
</dbReference>
<protein>
    <recommendedName>
        <fullName evidence="6">Fe2OG dioxygenase domain-containing protein</fullName>
    </recommendedName>
</protein>
<keyword evidence="8" id="KW-1185">Reference proteome</keyword>
<accession>A0A835BTH5</accession>
<sequence length="431" mass="48527">MRINHYPSCSQADKVLGLSPHTDGVGMTFLLQVNDVEGLQIKKDDKWFSVKAIPGAFVVNIGDALEILTNGKYKSTEHRAVINPTKERITIATFLSVQLGCMIGPLQELLKAGEARYKTLDSIEFTKGYFAAKLEGRRSDYLNHILKDISYCEFGKCVAERSWNKLQLINHGVPDEVTDNLMNDIAEFFEQPLEAKKAYSQLPNSLEGYGQSFVVSENQKLDWCDRFFLLVRPVESRDLRFWPTTPASFRHSVDVYSSEVAKLSCRLLEFMAKGVGAEPTSLLGICEGQHQGMRMNYYPPCWQADRVLGLSPHSDASGLTLLLQKKGVQGLQVKRDGKWFPVDALDGAFIVNVGDVLEILSNEKFRSVEHRAVIHQNKERISVAIFQQPCQDLTVGPLPEFVKGDKVRYRSTSHQDFLTQYLKAKLDGKTT</sequence>
<comment type="similarity">
    <text evidence="1 5">Belongs to the iron/ascorbate-dependent oxidoreductase family.</text>
</comment>
<evidence type="ECO:0000256" key="1">
    <source>
        <dbReference type="ARBA" id="ARBA00008056"/>
    </source>
</evidence>
<dbReference type="OrthoDB" id="288590at2759"/>
<dbReference type="AlphaFoldDB" id="A0A835BTH5"/>
<evidence type="ECO:0000259" key="6">
    <source>
        <dbReference type="PROSITE" id="PS51471"/>
    </source>
</evidence>
<dbReference type="Gene3D" id="2.60.120.330">
    <property type="entry name" value="B-lactam Antibiotic, Isopenicillin N Synthase, Chain"/>
    <property type="match status" value="2"/>
</dbReference>
<dbReference type="InterPro" id="IPR027443">
    <property type="entry name" value="IPNS-like_sf"/>
</dbReference>
<evidence type="ECO:0000313" key="8">
    <source>
        <dbReference type="Proteomes" id="UP000636709"/>
    </source>
</evidence>
<evidence type="ECO:0000256" key="5">
    <source>
        <dbReference type="RuleBase" id="RU003682"/>
    </source>
</evidence>
<reference evidence="7" key="1">
    <citation type="submission" date="2020-07" db="EMBL/GenBank/DDBJ databases">
        <title>Genome sequence and genetic diversity analysis of an under-domesticated orphan crop, white fonio (Digitaria exilis).</title>
        <authorList>
            <person name="Bennetzen J.L."/>
            <person name="Chen S."/>
            <person name="Ma X."/>
            <person name="Wang X."/>
            <person name="Yssel A.E.J."/>
            <person name="Chaluvadi S.R."/>
            <person name="Johnson M."/>
            <person name="Gangashetty P."/>
            <person name="Hamidou F."/>
            <person name="Sanogo M.D."/>
            <person name="Zwaenepoel A."/>
            <person name="Wallace J."/>
            <person name="Van De Peer Y."/>
            <person name="Van Deynze A."/>
        </authorList>
    </citation>
    <scope>NUCLEOTIDE SEQUENCE</scope>
    <source>
        <tissue evidence="7">Leaves</tissue>
    </source>
</reference>
<keyword evidence="4 5" id="KW-0408">Iron</keyword>
<dbReference type="InterPro" id="IPR044861">
    <property type="entry name" value="IPNS-like_FE2OG_OXY"/>
</dbReference>
<dbReference type="Proteomes" id="UP000636709">
    <property type="component" value="Unassembled WGS sequence"/>
</dbReference>
<dbReference type="Pfam" id="PF14226">
    <property type="entry name" value="DIOX_N"/>
    <property type="match status" value="1"/>
</dbReference>
<dbReference type="Pfam" id="PF03171">
    <property type="entry name" value="2OG-FeII_Oxy"/>
    <property type="match status" value="2"/>
</dbReference>
<dbReference type="GO" id="GO:0016491">
    <property type="term" value="F:oxidoreductase activity"/>
    <property type="evidence" value="ECO:0007669"/>
    <property type="project" value="UniProtKB-KW"/>
</dbReference>
<keyword evidence="2 5" id="KW-0479">Metal-binding</keyword>
<evidence type="ECO:0000256" key="2">
    <source>
        <dbReference type="ARBA" id="ARBA00022723"/>
    </source>
</evidence>
<evidence type="ECO:0000256" key="3">
    <source>
        <dbReference type="ARBA" id="ARBA00023002"/>
    </source>
</evidence>
<evidence type="ECO:0000313" key="7">
    <source>
        <dbReference type="EMBL" id="KAF8697910.1"/>
    </source>
</evidence>
<dbReference type="FunFam" id="2.60.120.330:FF:000001">
    <property type="entry name" value="Protein SRG1"/>
    <property type="match status" value="1"/>
</dbReference>
<dbReference type="PROSITE" id="PS51471">
    <property type="entry name" value="FE2OG_OXY"/>
    <property type="match status" value="2"/>
</dbReference>
<gene>
    <name evidence="7" type="ORF">HU200_035407</name>
</gene>
<organism evidence="7 8">
    <name type="scientific">Digitaria exilis</name>
    <dbReference type="NCBI Taxonomy" id="1010633"/>
    <lineage>
        <taxon>Eukaryota</taxon>
        <taxon>Viridiplantae</taxon>
        <taxon>Streptophyta</taxon>
        <taxon>Embryophyta</taxon>
        <taxon>Tracheophyta</taxon>
        <taxon>Spermatophyta</taxon>
        <taxon>Magnoliopsida</taxon>
        <taxon>Liliopsida</taxon>
        <taxon>Poales</taxon>
        <taxon>Poaceae</taxon>
        <taxon>PACMAD clade</taxon>
        <taxon>Panicoideae</taxon>
        <taxon>Panicodae</taxon>
        <taxon>Paniceae</taxon>
        <taxon>Anthephorinae</taxon>
        <taxon>Digitaria</taxon>
    </lineage>
</organism>
<proteinExistence type="inferred from homology"/>
<dbReference type="InterPro" id="IPR005123">
    <property type="entry name" value="Oxoglu/Fe-dep_dioxygenase_dom"/>
</dbReference>
<evidence type="ECO:0000256" key="4">
    <source>
        <dbReference type="ARBA" id="ARBA00023004"/>
    </source>
</evidence>
<dbReference type="InterPro" id="IPR050295">
    <property type="entry name" value="Plant_2OG-oxidoreductases"/>
</dbReference>
<feature type="domain" description="Fe2OG dioxygenase" evidence="6">
    <location>
        <begin position="289"/>
        <end position="389"/>
    </location>
</feature>
<name>A0A835BTH5_9POAL</name>
<feature type="domain" description="Fe2OG dioxygenase" evidence="6">
    <location>
        <begin position="1"/>
        <end position="97"/>
    </location>
</feature>
<comment type="caution">
    <text evidence="7">The sequence shown here is derived from an EMBL/GenBank/DDBJ whole genome shotgun (WGS) entry which is preliminary data.</text>
</comment>
<dbReference type="GO" id="GO:0046872">
    <property type="term" value="F:metal ion binding"/>
    <property type="evidence" value="ECO:0007669"/>
    <property type="project" value="UniProtKB-KW"/>
</dbReference>
<dbReference type="PANTHER" id="PTHR47991">
    <property type="entry name" value="OXOGLUTARATE/IRON-DEPENDENT DIOXYGENASE"/>
    <property type="match status" value="1"/>
</dbReference>